<dbReference type="Proteomes" id="UP000316096">
    <property type="component" value="Unassembled WGS sequence"/>
</dbReference>
<organism evidence="2 3">
    <name type="scientific">Actinoallomurus bryophytorum</name>
    <dbReference type="NCBI Taxonomy" id="1490222"/>
    <lineage>
        <taxon>Bacteria</taxon>
        <taxon>Bacillati</taxon>
        <taxon>Actinomycetota</taxon>
        <taxon>Actinomycetes</taxon>
        <taxon>Streptosporangiales</taxon>
        <taxon>Thermomonosporaceae</taxon>
        <taxon>Actinoallomurus</taxon>
    </lineage>
</organism>
<reference evidence="2 3" key="1">
    <citation type="submission" date="2019-06" db="EMBL/GenBank/DDBJ databases">
        <title>Sequencing the genomes of 1000 actinobacteria strains.</title>
        <authorList>
            <person name="Klenk H.-P."/>
        </authorList>
    </citation>
    <scope>NUCLEOTIDE SEQUENCE [LARGE SCALE GENOMIC DNA]</scope>
    <source>
        <strain evidence="2 3">DSM 102200</strain>
    </source>
</reference>
<dbReference type="AlphaFoldDB" id="A0A543BZ96"/>
<gene>
    <name evidence="2" type="ORF">FB559_7443</name>
</gene>
<accession>A0A543BZ96</accession>
<dbReference type="EMBL" id="VFOZ01000002">
    <property type="protein sequence ID" value="TQL90150.1"/>
    <property type="molecule type" value="Genomic_DNA"/>
</dbReference>
<evidence type="ECO:0000313" key="3">
    <source>
        <dbReference type="Proteomes" id="UP000316096"/>
    </source>
</evidence>
<dbReference type="RefSeq" id="WP_185792646.1">
    <property type="nucleotide sequence ID" value="NZ_VFOZ01000002.1"/>
</dbReference>
<keyword evidence="3" id="KW-1185">Reference proteome</keyword>
<dbReference type="PANTHER" id="PTHR40763:SF5">
    <property type="entry name" value="MEMBRANE PROTEIN"/>
    <property type="match status" value="1"/>
</dbReference>
<comment type="caution">
    <text evidence="2">The sequence shown here is derived from an EMBL/GenBank/DDBJ whole genome shotgun (WGS) entry which is preliminary data.</text>
</comment>
<evidence type="ECO:0000313" key="2">
    <source>
        <dbReference type="EMBL" id="TQL90150.1"/>
    </source>
</evidence>
<dbReference type="InterPro" id="IPR024425">
    <property type="entry name" value="LiaF-like_C"/>
</dbReference>
<dbReference type="PANTHER" id="PTHR40763">
    <property type="entry name" value="MEMBRANE PROTEIN-RELATED"/>
    <property type="match status" value="1"/>
</dbReference>
<proteinExistence type="predicted"/>
<dbReference type="Pfam" id="PF09922">
    <property type="entry name" value="LiaF-like_C"/>
    <property type="match status" value="1"/>
</dbReference>
<protein>
    <submittedName>
        <fullName evidence="2">Cell wall-active antibiotic response 4TMS protein YvqF</fullName>
    </submittedName>
</protein>
<sequence>MRNQNGETNWHLSLLGGLDRRGRWETRDRTVSVAAVGGADLDLTEAVIPDGGTTVVKVSLAGGLKLVVPAGTDVQVQGFNLIGRRRVEEGEVAPGAPVVRVHAYGIVGGVNVRRTTS</sequence>
<evidence type="ECO:0000259" key="1">
    <source>
        <dbReference type="Pfam" id="PF09922"/>
    </source>
</evidence>
<feature type="domain" description="Cell wall-active antibiotics response LiaF-like C-terminal" evidence="1">
    <location>
        <begin position="23"/>
        <end position="87"/>
    </location>
</feature>
<name>A0A543BZ96_9ACTN</name>